<feature type="compositionally biased region" description="Polar residues" evidence="1">
    <location>
        <begin position="107"/>
        <end position="120"/>
    </location>
</feature>
<name>A0A7G1IB85_MYCKA</name>
<feature type="region of interest" description="Disordered" evidence="1">
    <location>
        <begin position="95"/>
        <end position="120"/>
    </location>
</feature>
<reference evidence="2 3" key="1">
    <citation type="submission" date="2020-07" db="EMBL/GenBank/DDBJ databases">
        <title>Mycobacterium kansasii (former subtype) with zoonotic potential isolated from diseased indoor pet cat, Japan.</title>
        <authorList>
            <person name="Fukano H."/>
            <person name="Terazono T."/>
            <person name="Hoshino Y."/>
        </authorList>
    </citation>
    <scope>NUCLEOTIDE SEQUENCE [LARGE SCALE GENOMIC DNA]</scope>
    <source>
        <strain evidence="2 3">Kuro-I</strain>
    </source>
</reference>
<evidence type="ECO:0000313" key="2">
    <source>
        <dbReference type="EMBL" id="BCI88316.1"/>
    </source>
</evidence>
<gene>
    <name evidence="2" type="ORF">NIIDMKKI_35220</name>
</gene>
<proteinExistence type="predicted"/>
<sequence length="120" mass="12607">MLAGGGDAEILTELIRGRLPGDGGGILPHTLLKIPISCPGPLPIKYTGPPESPFWLATPPVMVNHPLLTLSTVPQVSPVLMPKWQTAWPGWATTPGRDVNCRPPGRTSLTLTPSTSAIAS</sequence>
<dbReference type="Proteomes" id="UP000516380">
    <property type="component" value="Chromosome"/>
</dbReference>
<evidence type="ECO:0000256" key="1">
    <source>
        <dbReference type="SAM" id="MobiDB-lite"/>
    </source>
</evidence>
<keyword evidence="3" id="KW-1185">Reference proteome</keyword>
<protein>
    <submittedName>
        <fullName evidence="2">Uncharacterized protein</fullName>
    </submittedName>
</protein>
<evidence type="ECO:0000313" key="3">
    <source>
        <dbReference type="Proteomes" id="UP000516380"/>
    </source>
</evidence>
<dbReference type="AlphaFoldDB" id="A0A7G1IB85"/>
<dbReference type="EMBL" id="AP023343">
    <property type="protein sequence ID" value="BCI88316.1"/>
    <property type="molecule type" value="Genomic_DNA"/>
</dbReference>
<accession>A0A7G1IB85</accession>
<organism evidence="2 3">
    <name type="scientific">Mycobacterium kansasii</name>
    <dbReference type="NCBI Taxonomy" id="1768"/>
    <lineage>
        <taxon>Bacteria</taxon>
        <taxon>Bacillati</taxon>
        <taxon>Actinomycetota</taxon>
        <taxon>Actinomycetes</taxon>
        <taxon>Mycobacteriales</taxon>
        <taxon>Mycobacteriaceae</taxon>
        <taxon>Mycobacterium</taxon>
    </lineage>
</organism>